<dbReference type="KEGG" id="gmw:113509888"/>
<evidence type="ECO:0000256" key="6">
    <source>
        <dbReference type="SAM" id="SignalP"/>
    </source>
</evidence>
<keyword evidence="5" id="KW-0812">Transmembrane</keyword>
<feature type="transmembrane region" description="Helical" evidence="5">
    <location>
        <begin position="1065"/>
        <end position="1087"/>
    </location>
</feature>
<accession>A0A6J1W8A9</accession>
<dbReference type="SMART" id="SM00365">
    <property type="entry name" value="LRR_SD22"/>
    <property type="match status" value="12"/>
</dbReference>
<keyword evidence="1" id="KW-0433">Leucine-rich repeat</keyword>
<keyword evidence="4" id="KW-0175">Coiled coil</keyword>
<dbReference type="RefSeq" id="XP_026749119.2">
    <property type="nucleotide sequence ID" value="XM_026893318.3"/>
</dbReference>
<evidence type="ECO:0000313" key="7">
    <source>
        <dbReference type="Proteomes" id="UP001652740"/>
    </source>
</evidence>
<keyword evidence="2 6" id="KW-0732">Signal</keyword>
<evidence type="ECO:0000256" key="4">
    <source>
        <dbReference type="SAM" id="Coils"/>
    </source>
</evidence>
<protein>
    <submittedName>
        <fullName evidence="8 9">Toll-like receptor 3</fullName>
    </submittedName>
</protein>
<dbReference type="RefSeq" id="XP_026749126.2">
    <property type="nucleotide sequence ID" value="XM_026893325.3"/>
</dbReference>
<dbReference type="PROSITE" id="PS51450">
    <property type="entry name" value="LRR"/>
    <property type="match status" value="10"/>
</dbReference>
<evidence type="ECO:0000256" key="5">
    <source>
        <dbReference type="SAM" id="Phobius"/>
    </source>
</evidence>
<dbReference type="InterPro" id="IPR032675">
    <property type="entry name" value="LRR_dom_sf"/>
</dbReference>
<keyword evidence="7" id="KW-1185">Reference proteome</keyword>
<feature type="coiled-coil region" evidence="4">
    <location>
        <begin position="1012"/>
        <end position="1039"/>
    </location>
</feature>
<dbReference type="InterPro" id="IPR001611">
    <property type="entry name" value="Leu-rich_rpt"/>
</dbReference>
<keyword evidence="5" id="KW-0472">Membrane</keyword>
<dbReference type="AlphaFoldDB" id="A0A6J1W8A9"/>
<sequence length="1113" mass="127544">MDPLLYISLLVNTFQYVVTVTRPQDGCTGGYDVRCLTVIYCTNNLNNFESFIQTRDDVIRVDDNDGCSNFIYHYNPYHGNTNYYSKVSLEFKYNEIVHQDPLTVPNVYQFLIVSLNLSDNGNSISPSFMPMDNLMYLNMSRNNFNVAKLSNKWILPLLSEIDMSFNLIKIIEVNEIDEFPYKNLTKLNLSHNLLREIPDATFDSFSKLTSLDLSNNYISQLTIGTFEGVKHLKYLDLSNNEVSNINSSMFRFTDLTTLNISHNKISTIEKTDFAYLKKLVSVDLSHNYIVNIEKSIFCNMIFLNTININNNKIDLIDRDTFLNNTFLTKINISNNKLKTLPKDMFKDKIIFEFSITGNSLEGSLVKGLFEGLRLVLKLDLSYQQVTSIEDYAFFGLEKIEELLLNHNNIGILSEKSFKSLHSLVHLDLSNNKITSIEFNKEDLVSLRSLMLRNNYLTQIKYEYYSHLNSLRVLDLSNNNISSLQSKAFKSLRDLISFEIHNNPLSGALQEGTFDGLNSLPSLDISGSQLTIIKNESFNGMSQLKDLNISHSNISAVEYNTFSHTGAVESLDLSYNAIVKFTINSTELKNLRTLFLSNNRIKSMFSYSFQGLVGLTTINLAHNEIQIIDSGSFFDQPKLMELDLSYNSKLNFKTSLIQNNKQLYDLNLSGIRTKIEYENNGNSLTLKKLYIAQCDIKNVTKLNLQLLPYIKYLDLNNNTIQKLDSHAFSKLNYLNILDLSYNLITYIQPGSFKDNIHLQWLNISHNSLTTLTYGILRGLSYLSTLDISYNYINDLESERFYEAKNLEKLIVDHNEISTIPADDFNRTNLKTLSIGENPIPCDIIVNLKKSSISFEVTSIRFDINNENSHGITCKKRNAITHTTSDRTINDNKLLESEKILNDIRDIMSKVANERNTQYPKETNFIDYLKNITDNIEKSSNDFEKKFTLLTNYSSVVSRESNYTNVLLQKILKALIFNNTFKISQIPLSKDNATFDSIILYVNKIKQDLGEVMAVEKQNVLDELESKISSLNSRVRSVELLLSSTKRPSSEKLVVSTKPVESTSQPWFIETCVALILIIIVIYILFKFYKSNMFVRARRTYSSRELPGSMESPNL</sequence>
<dbReference type="SMART" id="SM00364">
    <property type="entry name" value="LRR_BAC"/>
    <property type="match status" value="5"/>
</dbReference>
<name>A0A6J1W8A9_GALME</name>
<keyword evidence="5" id="KW-1133">Transmembrane helix</keyword>
<evidence type="ECO:0000256" key="2">
    <source>
        <dbReference type="ARBA" id="ARBA00022729"/>
    </source>
</evidence>
<evidence type="ECO:0000313" key="9">
    <source>
        <dbReference type="RefSeq" id="XP_026749126.2"/>
    </source>
</evidence>
<feature type="signal peptide" evidence="6">
    <location>
        <begin position="1"/>
        <end position="19"/>
    </location>
</feature>
<organism evidence="7 8">
    <name type="scientific">Galleria mellonella</name>
    <name type="common">Greater wax moth</name>
    <dbReference type="NCBI Taxonomy" id="7137"/>
    <lineage>
        <taxon>Eukaryota</taxon>
        <taxon>Metazoa</taxon>
        <taxon>Ecdysozoa</taxon>
        <taxon>Arthropoda</taxon>
        <taxon>Hexapoda</taxon>
        <taxon>Insecta</taxon>
        <taxon>Pterygota</taxon>
        <taxon>Neoptera</taxon>
        <taxon>Endopterygota</taxon>
        <taxon>Lepidoptera</taxon>
        <taxon>Glossata</taxon>
        <taxon>Ditrysia</taxon>
        <taxon>Pyraloidea</taxon>
        <taxon>Pyralidae</taxon>
        <taxon>Galleriinae</taxon>
        <taxon>Galleria</taxon>
    </lineage>
</organism>
<dbReference type="InterPro" id="IPR050328">
    <property type="entry name" value="Dev_Immune_Receptor"/>
</dbReference>
<proteinExistence type="predicted"/>
<reference evidence="8 9" key="1">
    <citation type="submission" date="2025-05" db="UniProtKB">
        <authorList>
            <consortium name="RefSeq"/>
        </authorList>
    </citation>
    <scope>IDENTIFICATION</scope>
    <source>
        <tissue evidence="8 9">Whole larvae</tissue>
    </source>
</reference>
<evidence type="ECO:0000256" key="3">
    <source>
        <dbReference type="ARBA" id="ARBA00022737"/>
    </source>
</evidence>
<dbReference type="Gene3D" id="3.80.10.10">
    <property type="entry name" value="Ribonuclease Inhibitor"/>
    <property type="match status" value="5"/>
</dbReference>
<dbReference type="Proteomes" id="UP001652740">
    <property type="component" value="Unplaced"/>
</dbReference>
<evidence type="ECO:0000313" key="8">
    <source>
        <dbReference type="RefSeq" id="XP_026749119.2"/>
    </source>
</evidence>
<dbReference type="PRINTS" id="PR00019">
    <property type="entry name" value="LEURICHRPT"/>
</dbReference>
<dbReference type="GeneID" id="113509888"/>
<evidence type="ECO:0000256" key="1">
    <source>
        <dbReference type="ARBA" id="ARBA00022614"/>
    </source>
</evidence>
<dbReference type="InterPro" id="IPR003591">
    <property type="entry name" value="Leu-rich_rpt_typical-subtyp"/>
</dbReference>
<feature type="chain" id="PRO_5045019356" evidence="6">
    <location>
        <begin position="20"/>
        <end position="1113"/>
    </location>
</feature>
<keyword evidence="3" id="KW-0677">Repeat</keyword>
<dbReference type="SMART" id="SM00369">
    <property type="entry name" value="LRR_TYP"/>
    <property type="match status" value="23"/>
</dbReference>
<dbReference type="Pfam" id="PF13855">
    <property type="entry name" value="LRR_8"/>
    <property type="match status" value="7"/>
</dbReference>
<gene>
    <name evidence="8 9" type="primary">LOC113509888</name>
</gene>
<dbReference type="SUPFAM" id="SSF52058">
    <property type="entry name" value="L domain-like"/>
    <property type="match status" value="3"/>
</dbReference>
<dbReference type="PANTHER" id="PTHR24373:SF370">
    <property type="entry name" value="FISH-LIPS, ISOFORM E"/>
    <property type="match status" value="1"/>
</dbReference>
<dbReference type="PANTHER" id="PTHR24373">
    <property type="entry name" value="SLIT RELATED LEUCINE-RICH REPEAT NEURONAL PROTEIN"/>
    <property type="match status" value="1"/>
</dbReference>